<feature type="non-terminal residue" evidence="2">
    <location>
        <position position="1"/>
    </location>
</feature>
<evidence type="ECO:0000313" key="2">
    <source>
        <dbReference type="EMBL" id="CAA9465735.1"/>
    </source>
</evidence>
<name>A0A6J4RAB5_9ACTN</name>
<organism evidence="2">
    <name type="scientific">uncultured Rubrobacteraceae bacterium</name>
    <dbReference type="NCBI Taxonomy" id="349277"/>
    <lineage>
        <taxon>Bacteria</taxon>
        <taxon>Bacillati</taxon>
        <taxon>Actinomycetota</taxon>
        <taxon>Rubrobacteria</taxon>
        <taxon>Rubrobacterales</taxon>
        <taxon>Rubrobacteraceae</taxon>
        <taxon>environmental samples</taxon>
    </lineage>
</organism>
<dbReference type="AlphaFoldDB" id="A0A6J4RAB5"/>
<sequence length="30" mass="3584">DGRGLRERLRLRGRQAGLDRGRPPRRDREL</sequence>
<gene>
    <name evidence="2" type="ORF">AVDCRST_MAG12-286</name>
</gene>
<dbReference type="EMBL" id="CADCVK010000040">
    <property type="protein sequence ID" value="CAA9465735.1"/>
    <property type="molecule type" value="Genomic_DNA"/>
</dbReference>
<feature type="compositionally biased region" description="Basic and acidic residues" evidence="1">
    <location>
        <begin position="1"/>
        <end position="10"/>
    </location>
</feature>
<proteinExistence type="predicted"/>
<reference evidence="2" key="1">
    <citation type="submission" date="2020-02" db="EMBL/GenBank/DDBJ databases">
        <authorList>
            <person name="Meier V. D."/>
        </authorList>
    </citation>
    <scope>NUCLEOTIDE SEQUENCE</scope>
    <source>
        <strain evidence="2">AVDCRST_MAG12</strain>
    </source>
</reference>
<protein>
    <submittedName>
        <fullName evidence="2">Uncharacterized protein</fullName>
    </submittedName>
</protein>
<feature type="non-terminal residue" evidence="2">
    <location>
        <position position="30"/>
    </location>
</feature>
<feature type="region of interest" description="Disordered" evidence="1">
    <location>
        <begin position="1"/>
        <end position="30"/>
    </location>
</feature>
<accession>A0A6J4RAB5</accession>
<feature type="compositionally biased region" description="Basic and acidic residues" evidence="1">
    <location>
        <begin position="17"/>
        <end position="30"/>
    </location>
</feature>
<evidence type="ECO:0000256" key="1">
    <source>
        <dbReference type="SAM" id="MobiDB-lite"/>
    </source>
</evidence>